<evidence type="ECO:0000313" key="5">
    <source>
        <dbReference type="Proteomes" id="UP000085678"/>
    </source>
</evidence>
<name>A0A1S3JTT2_LINAN</name>
<protein>
    <submittedName>
        <fullName evidence="6">Ankyrin repeat domain-containing protein 27</fullName>
    </submittedName>
</protein>
<dbReference type="OrthoDB" id="5406014at2759"/>
<evidence type="ECO:0000313" key="6">
    <source>
        <dbReference type="RefSeq" id="XP_013413506.1"/>
    </source>
</evidence>
<organism evidence="5 6">
    <name type="scientific">Lingula anatina</name>
    <name type="common">Brachiopod</name>
    <name type="synonym">Lingula unguis</name>
    <dbReference type="NCBI Taxonomy" id="7574"/>
    <lineage>
        <taxon>Eukaryota</taxon>
        <taxon>Metazoa</taxon>
        <taxon>Spiralia</taxon>
        <taxon>Lophotrochozoa</taxon>
        <taxon>Brachiopoda</taxon>
        <taxon>Linguliformea</taxon>
        <taxon>Lingulata</taxon>
        <taxon>Lingulida</taxon>
        <taxon>Linguloidea</taxon>
        <taxon>Lingulidae</taxon>
        <taxon>Lingula</taxon>
    </lineage>
</organism>
<keyword evidence="2 3" id="KW-0040">ANK repeat</keyword>
<proteinExistence type="predicted"/>
<feature type="compositionally biased region" description="Low complexity" evidence="4">
    <location>
        <begin position="323"/>
        <end position="343"/>
    </location>
</feature>
<dbReference type="Gene3D" id="1.25.40.20">
    <property type="entry name" value="Ankyrin repeat-containing domain"/>
    <property type="match status" value="2"/>
</dbReference>
<dbReference type="Proteomes" id="UP000085678">
    <property type="component" value="Unplaced"/>
</dbReference>
<dbReference type="InterPro" id="IPR002110">
    <property type="entry name" value="Ankyrin_rpt"/>
</dbReference>
<dbReference type="GeneID" id="106175896"/>
<dbReference type="PANTHER" id="PTHR24173:SF76">
    <property type="match status" value="1"/>
</dbReference>
<dbReference type="AlphaFoldDB" id="A0A1S3JTT2"/>
<accession>A0A1S3JTT2</accession>
<keyword evidence="5" id="KW-1185">Reference proteome</keyword>
<dbReference type="RefSeq" id="XP_013413506.1">
    <property type="nucleotide sequence ID" value="XM_013558052.1"/>
</dbReference>
<gene>
    <name evidence="6" type="primary">LOC106175896</name>
</gene>
<dbReference type="KEGG" id="lak:106175896"/>
<feature type="region of interest" description="Disordered" evidence="4">
    <location>
        <begin position="317"/>
        <end position="343"/>
    </location>
</feature>
<evidence type="ECO:0000256" key="3">
    <source>
        <dbReference type="PROSITE-ProRule" id="PRU00023"/>
    </source>
</evidence>
<dbReference type="SUPFAM" id="SSF48403">
    <property type="entry name" value="Ankyrin repeat"/>
    <property type="match status" value="1"/>
</dbReference>
<dbReference type="SMART" id="SM00248">
    <property type="entry name" value="ANK"/>
    <property type="match status" value="5"/>
</dbReference>
<evidence type="ECO:0000256" key="2">
    <source>
        <dbReference type="ARBA" id="ARBA00023043"/>
    </source>
</evidence>
<dbReference type="OMA" id="CMNGRES"/>
<evidence type="ECO:0000256" key="4">
    <source>
        <dbReference type="SAM" id="MobiDB-lite"/>
    </source>
</evidence>
<dbReference type="PANTHER" id="PTHR24173">
    <property type="entry name" value="ANKYRIN REPEAT CONTAINING"/>
    <property type="match status" value="1"/>
</dbReference>
<dbReference type="InterPro" id="IPR036770">
    <property type="entry name" value="Ankyrin_rpt-contain_sf"/>
</dbReference>
<evidence type="ECO:0000256" key="1">
    <source>
        <dbReference type="ARBA" id="ARBA00022737"/>
    </source>
</evidence>
<dbReference type="InParanoid" id="A0A1S3JTT2"/>
<reference evidence="6" key="1">
    <citation type="submission" date="2025-08" db="UniProtKB">
        <authorList>
            <consortium name="RefSeq"/>
        </authorList>
    </citation>
    <scope>IDENTIFICATION</scope>
    <source>
        <tissue evidence="6">Gonads</tissue>
    </source>
</reference>
<sequence>MDIIGMSSNLSIRSPKRPVKTALHQAIVDGRLHQVRLLVSVHKCNVDSRDMNGRTPMMISCILDNEEVGLKMAKICLKAGAFLNAKDIFGRSALSYACMKGKHEIVRRILREDIMGVNDKDNDGNTPLIHAATSGKPAVVKLVVDILNRYGLPIDIRNNLGYTALLLAAKHGHYVSAHILLKEGGAASKLRDNEYFLNASEWARRSYELRASAIKLHAQKNQILHRPHTQPSSSSPRGDTRLPREHDMYRRNYTPICRHVKAVHDLSSFYDSSIRLPTIFAGNYGDQSESREEALLDGQDARKVFLDTVEVLEQQRQTNVIGSSNESSQASEASNASHRPVSTRTAFTTFTRGATRQGNPHPSTAKLLAFTKRSHTQMRPDLSTLFKLYSDQYYFSLPQPEEEQQGEIVFRDPGISIEIAAPGEFTPAVTPRGSMVVTKS</sequence>
<feature type="repeat" description="ANK" evidence="3">
    <location>
        <begin position="123"/>
        <end position="159"/>
    </location>
</feature>
<keyword evidence="1" id="KW-0677">Repeat</keyword>
<dbReference type="Pfam" id="PF12796">
    <property type="entry name" value="Ank_2"/>
    <property type="match status" value="1"/>
</dbReference>
<dbReference type="STRING" id="7574.A0A1S3JTT2"/>
<dbReference type="Pfam" id="PF00023">
    <property type="entry name" value="Ank"/>
    <property type="match status" value="1"/>
</dbReference>
<dbReference type="PROSITE" id="PS50088">
    <property type="entry name" value="ANK_REPEAT"/>
    <property type="match status" value="1"/>
</dbReference>
<feature type="region of interest" description="Disordered" evidence="4">
    <location>
        <begin position="222"/>
        <end position="244"/>
    </location>
</feature>